<keyword evidence="3" id="KW-1185">Reference proteome</keyword>
<organism evidence="2 3">
    <name type="scientific">Polymorphospora rubra</name>
    <dbReference type="NCBI Taxonomy" id="338584"/>
    <lineage>
        <taxon>Bacteria</taxon>
        <taxon>Bacillati</taxon>
        <taxon>Actinomycetota</taxon>
        <taxon>Actinomycetes</taxon>
        <taxon>Micromonosporales</taxon>
        <taxon>Micromonosporaceae</taxon>
        <taxon>Polymorphospora</taxon>
    </lineage>
</organism>
<dbReference type="EMBL" id="AP023359">
    <property type="protein sequence ID" value="BCJ63763.1"/>
    <property type="molecule type" value="Genomic_DNA"/>
</dbReference>
<evidence type="ECO:0000256" key="1">
    <source>
        <dbReference type="SAM" id="Phobius"/>
    </source>
</evidence>
<sequence>MVDGIGGDRVVAASAPMAESLLWVRDGVLLTLDLRRSAMLAGATYLVIAVLLLPAVAGGPPPVRRRVFALLLPIVTLLIVAQLSFDSAFSGLIPAAGPLPSGIAGPAVASVLALLVLVAGVAVVQLVERTRPADVAVPRP</sequence>
<keyword evidence="1" id="KW-0812">Transmembrane</keyword>
<dbReference type="RefSeq" id="WP_212821701.1">
    <property type="nucleotide sequence ID" value="NZ_AP023359.1"/>
</dbReference>
<keyword evidence="1" id="KW-1133">Transmembrane helix</keyword>
<evidence type="ECO:0000313" key="2">
    <source>
        <dbReference type="EMBL" id="BCJ63763.1"/>
    </source>
</evidence>
<reference evidence="2" key="1">
    <citation type="submission" date="2020-08" db="EMBL/GenBank/DDBJ databases">
        <title>Whole genome shotgun sequence of Polymorphospora rubra NBRC 101157.</title>
        <authorList>
            <person name="Komaki H."/>
            <person name="Tamura T."/>
        </authorList>
    </citation>
    <scope>NUCLEOTIDE SEQUENCE</scope>
    <source>
        <strain evidence="2">NBRC 101157</strain>
    </source>
</reference>
<dbReference type="AlphaFoldDB" id="A0A810MVU1"/>
<name>A0A810MVU1_9ACTN</name>
<dbReference type="Proteomes" id="UP000680866">
    <property type="component" value="Chromosome"/>
</dbReference>
<feature type="transmembrane region" description="Helical" evidence="1">
    <location>
        <begin position="67"/>
        <end position="85"/>
    </location>
</feature>
<accession>A0A810MVU1</accession>
<evidence type="ECO:0000313" key="3">
    <source>
        <dbReference type="Proteomes" id="UP000680866"/>
    </source>
</evidence>
<gene>
    <name evidence="2" type="ORF">Prubr_07840</name>
</gene>
<feature type="transmembrane region" description="Helical" evidence="1">
    <location>
        <begin position="37"/>
        <end position="55"/>
    </location>
</feature>
<proteinExistence type="predicted"/>
<dbReference type="KEGG" id="pry:Prubr_07840"/>
<protein>
    <submittedName>
        <fullName evidence="2">Uncharacterized protein</fullName>
    </submittedName>
</protein>
<keyword evidence="1" id="KW-0472">Membrane</keyword>
<feature type="transmembrane region" description="Helical" evidence="1">
    <location>
        <begin position="105"/>
        <end position="127"/>
    </location>
</feature>